<dbReference type="CDD" id="cd14667">
    <property type="entry name" value="3D_containing_proteins"/>
    <property type="match status" value="1"/>
</dbReference>
<dbReference type="Gene3D" id="2.20.230.10">
    <property type="entry name" value="Resuscitation-promoting factor rpfb"/>
    <property type="match status" value="1"/>
</dbReference>
<dbReference type="GO" id="GO:0004553">
    <property type="term" value="F:hydrolase activity, hydrolyzing O-glycosyl compounds"/>
    <property type="evidence" value="ECO:0007669"/>
    <property type="project" value="InterPro"/>
</dbReference>
<accession>A0A7G9B751</accession>
<evidence type="ECO:0000259" key="3">
    <source>
        <dbReference type="PROSITE" id="PS51109"/>
    </source>
</evidence>
<evidence type="ECO:0000313" key="5">
    <source>
        <dbReference type="Proteomes" id="UP000515960"/>
    </source>
</evidence>
<evidence type="ECO:0000256" key="2">
    <source>
        <dbReference type="SAM" id="SignalP"/>
    </source>
</evidence>
<dbReference type="KEGG" id="ohi:H8790_05025"/>
<keyword evidence="1 2" id="KW-0732">Signal</keyword>
<feature type="chain" id="PRO_5039401936" evidence="2">
    <location>
        <begin position="38"/>
        <end position="341"/>
    </location>
</feature>
<dbReference type="RefSeq" id="WP_187333835.1">
    <property type="nucleotide sequence ID" value="NZ_CP060490.1"/>
</dbReference>
<dbReference type="Pfam" id="PF07501">
    <property type="entry name" value="G5"/>
    <property type="match status" value="1"/>
</dbReference>
<dbReference type="InterPro" id="IPR036908">
    <property type="entry name" value="RlpA-like_sf"/>
</dbReference>
<evidence type="ECO:0000313" key="4">
    <source>
        <dbReference type="EMBL" id="QNL45382.1"/>
    </source>
</evidence>
<dbReference type="InterPro" id="IPR051933">
    <property type="entry name" value="Resuscitation_pf_RpfB"/>
</dbReference>
<dbReference type="SMART" id="SM01208">
    <property type="entry name" value="G5"/>
    <property type="match status" value="1"/>
</dbReference>
<name>A0A7G9B751_9FIRM</name>
<dbReference type="InterPro" id="IPR011098">
    <property type="entry name" value="G5_dom"/>
</dbReference>
<dbReference type="InterPro" id="IPR059180">
    <property type="entry name" value="3D_YorM"/>
</dbReference>
<protein>
    <submittedName>
        <fullName evidence="4">G5 domain-containing protein</fullName>
    </submittedName>
</protein>
<dbReference type="SUPFAM" id="SSF50685">
    <property type="entry name" value="Barwin-like endoglucanases"/>
    <property type="match status" value="1"/>
</dbReference>
<dbReference type="PANTHER" id="PTHR39160:SF4">
    <property type="entry name" value="RESUSCITATION-PROMOTING FACTOR RPFB"/>
    <property type="match status" value="1"/>
</dbReference>
<organism evidence="4 5">
    <name type="scientific">Oscillibacter hominis</name>
    <dbReference type="NCBI Taxonomy" id="2763056"/>
    <lineage>
        <taxon>Bacteria</taxon>
        <taxon>Bacillati</taxon>
        <taxon>Bacillota</taxon>
        <taxon>Clostridia</taxon>
        <taxon>Eubacteriales</taxon>
        <taxon>Oscillospiraceae</taxon>
        <taxon>Oscillibacter</taxon>
    </lineage>
</organism>
<gene>
    <name evidence="4" type="ORF">H8790_05025</name>
</gene>
<dbReference type="GO" id="GO:0009254">
    <property type="term" value="P:peptidoglycan turnover"/>
    <property type="evidence" value="ECO:0007669"/>
    <property type="project" value="InterPro"/>
</dbReference>
<dbReference type="EMBL" id="CP060490">
    <property type="protein sequence ID" value="QNL45382.1"/>
    <property type="molecule type" value="Genomic_DNA"/>
</dbReference>
<evidence type="ECO:0000256" key="1">
    <source>
        <dbReference type="ARBA" id="ARBA00022729"/>
    </source>
</evidence>
<sequence length="341" mass="36401">MFRNVKTHAAFFWRTFFCCLTTALVLCTFLGSEKADALYILTGTDDTALVLDDSADTADFSSRLITIGGSSANPEVILNDGTAVSISYDGASVSTTSRQETVTALLNRMHIKPGPLDMIAVDLGAPVMKITVASDLTFYEKTEVEKPFETVRVANPAMAKGTETVTQQGRSGTVTATYEVIYANGQEISRQLVEESGDTSVDQVVEYGTAVTSVDRSDRIAKVNASSDGSGYLTFASGATMPYEKVITCSATAYTSGHDGVGTRTSTGTTVRHGTVAVDPNTIPYGTKMYIVSSDGSVVYGTAVAEDTGGAIRGNRLDLYYETYNECIQFGRRNCTVYVLG</sequence>
<dbReference type="Proteomes" id="UP000515960">
    <property type="component" value="Chromosome"/>
</dbReference>
<feature type="domain" description="G5" evidence="3">
    <location>
        <begin position="132"/>
        <end position="211"/>
    </location>
</feature>
<dbReference type="InterPro" id="IPR010611">
    <property type="entry name" value="3D_dom"/>
</dbReference>
<dbReference type="PANTHER" id="PTHR39160">
    <property type="entry name" value="CELL WALL-BINDING PROTEIN YOCH"/>
    <property type="match status" value="1"/>
</dbReference>
<dbReference type="PROSITE" id="PS51109">
    <property type="entry name" value="G5"/>
    <property type="match status" value="1"/>
</dbReference>
<feature type="signal peptide" evidence="2">
    <location>
        <begin position="1"/>
        <end position="37"/>
    </location>
</feature>
<dbReference type="Pfam" id="PF06725">
    <property type="entry name" value="3D"/>
    <property type="match status" value="1"/>
</dbReference>
<keyword evidence="5" id="KW-1185">Reference proteome</keyword>
<dbReference type="AlphaFoldDB" id="A0A7G9B751"/>
<dbReference type="Gene3D" id="2.40.40.10">
    <property type="entry name" value="RlpA-like domain"/>
    <property type="match status" value="1"/>
</dbReference>
<dbReference type="GO" id="GO:0019867">
    <property type="term" value="C:outer membrane"/>
    <property type="evidence" value="ECO:0007669"/>
    <property type="project" value="InterPro"/>
</dbReference>
<proteinExistence type="predicted"/>
<reference evidence="4 5" key="1">
    <citation type="submission" date="2020-08" db="EMBL/GenBank/DDBJ databases">
        <authorList>
            <person name="Liu C."/>
            <person name="Sun Q."/>
        </authorList>
    </citation>
    <scope>NUCLEOTIDE SEQUENCE [LARGE SCALE GENOMIC DNA]</scope>
    <source>
        <strain evidence="4 5">NSJ-62</strain>
    </source>
</reference>